<dbReference type="EMBL" id="AJLO02000022">
    <property type="protein sequence ID" value="KOE99331.1"/>
    <property type="molecule type" value="Genomic_DNA"/>
</dbReference>
<dbReference type="Proteomes" id="UP000036890">
    <property type="component" value="Unassembled WGS sequence"/>
</dbReference>
<proteinExistence type="predicted"/>
<accession>A0A0L8AAS7</accession>
<evidence type="ECO:0000256" key="1">
    <source>
        <dbReference type="SAM" id="Phobius"/>
    </source>
</evidence>
<dbReference type="OrthoDB" id="5405606at2"/>
<evidence type="ECO:0000256" key="2">
    <source>
        <dbReference type="SAM" id="SignalP"/>
    </source>
</evidence>
<keyword evidence="1" id="KW-0812">Transmembrane</keyword>
<name>A0A0L8AAS7_9GAMM</name>
<dbReference type="GeneID" id="86938278"/>
<keyword evidence="2" id="KW-0732">Signal</keyword>
<feature type="chain" id="PRO_5005579695" evidence="2">
    <location>
        <begin position="24"/>
        <end position="458"/>
    </location>
</feature>
<dbReference type="RefSeq" id="WP_010484085.1">
    <property type="nucleotide sequence ID" value="NZ_AJLO02000022.1"/>
</dbReference>
<sequence length="458" mass="49940">MKTWSRALLPAMFGMLAAVTAQAADYRTQYAEQWPLTLSSAQSGAYRVVLEPAIYRRAGSADLGDVQVFNAAGQSLPSALLAPDQPLAQPPVQRELPWFALPPLAEAQRNDLQLLTERDTDGRVRRVEARVSGGAAASGQGGWLIDASVLGQQPLAALVLDWADSGQPLQAQVQLDVSDDLQHWRAIGRDIPLVDLQRAGKRLLQRRLQVDGEARYLRVLAQGDARLPTLRSVLAELPPAPATLPWEWLSLEPTSKGKGEYTFEMDGRFPAARADVASTDNSLVQWTLFSRDDQSAEWQRRSAPWIAYQLQQGAQGQRQQSAAQPLGGVHRDRYWKLVANPAETATAPTLRLGYQPEVLVFLSQGAAPYALAVGSSTARRTEAPIGVLIEELRLRNDPSWQPTLARLEGSPEPLAGDAALKPQHDWKSWLLWALLGLGVLVVGGLAVSLLRQKPAPSA</sequence>
<feature type="transmembrane region" description="Helical" evidence="1">
    <location>
        <begin position="429"/>
        <end position="450"/>
    </location>
</feature>
<gene>
    <name evidence="3" type="ORF">W7K_10490</name>
</gene>
<evidence type="ECO:0000313" key="3">
    <source>
        <dbReference type="EMBL" id="KOE99331.1"/>
    </source>
</evidence>
<dbReference type="Pfam" id="PF13163">
    <property type="entry name" value="DUF3999"/>
    <property type="match status" value="1"/>
</dbReference>
<comment type="caution">
    <text evidence="3">The sequence shown here is derived from an EMBL/GenBank/DDBJ whole genome shotgun (WGS) entry which is preliminary data.</text>
</comment>
<organism evidence="3 4">
    <name type="scientific">Stenotrophomonas geniculata N1</name>
    <dbReference type="NCBI Taxonomy" id="1167641"/>
    <lineage>
        <taxon>Bacteria</taxon>
        <taxon>Pseudomonadati</taxon>
        <taxon>Pseudomonadota</taxon>
        <taxon>Gammaproteobacteria</taxon>
        <taxon>Lysobacterales</taxon>
        <taxon>Lysobacteraceae</taxon>
        <taxon>Stenotrophomonas</taxon>
    </lineage>
</organism>
<feature type="signal peptide" evidence="2">
    <location>
        <begin position="1"/>
        <end position="23"/>
    </location>
</feature>
<keyword evidence="1" id="KW-0472">Membrane</keyword>
<evidence type="ECO:0000313" key="4">
    <source>
        <dbReference type="Proteomes" id="UP000036890"/>
    </source>
</evidence>
<dbReference type="AlphaFoldDB" id="A0A0L8AAS7"/>
<keyword evidence="1" id="KW-1133">Transmembrane helix</keyword>
<reference evidence="3 4" key="1">
    <citation type="journal article" date="2012" name="J. Bacteriol.">
        <title>Genome sequence of a novel nicotine-degrading strain, Pseudomonas geniculata N1.</title>
        <authorList>
            <person name="Tang H."/>
            <person name="Yu H."/>
            <person name="Tai C."/>
            <person name="Huang K."/>
            <person name="Liu Y."/>
            <person name="Wang L."/>
            <person name="Yao Y."/>
            <person name="Wu G."/>
            <person name="Xu P."/>
        </authorList>
    </citation>
    <scope>NUCLEOTIDE SEQUENCE [LARGE SCALE GENOMIC DNA]</scope>
    <source>
        <strain evidence="3 4">N1</strain>
    </source>
</reference>
<protein>
    <submittedName>
        <fullName evidence="3">Membrane protein</fullName>
    </submittedName>
</protein>
<dbReference type="InterPro" id="IPR025060">
    <property type="entry name" value="DUF3999"/>
</dbReference>